<dbReference type="Pfam" id="PF00392">
    <property type="entry name" value="GntR"/>
    <property type="match status" value="1"/>
</dbReference>
<protein>
    <submittedName>
        <fullName evidence="7">Transcriptional regulator, GntR family with aminotransferase domain</fullName>
    </submittedName>
</protein>
<organism evidence="7 8">
    <name type="scientific">Catenulispora acidiphila (strain DSM 44928 / JCM 14897 / NBRC 102108 / NRRL B-24433 / ID139908)</name>
    <dbReference type="NCBI Taxonomy" id="479433"/>
    <lineage>
        <taxon>Bacteria</taxon>
        <taxon>Bacillati</taxon>
        <taxon>Actinomycetota</taxon>
        <taxon>Actinomycetes</taxon>
        <taxon>Catenulisporales</taxon>
        <taxon>Catenulisporaceae</taxon>
        <taxon>Catenulispora</taxon>
    </lineage>
</organism>
<dbReference type="GO" id="GO:0003700">
    <property type="term" value="F:DNA-binding transcription factor activity"/>
    <property type="evidence" value="ECO:0007669"/>
    <property type="project" value="InterPro"/>
</dbReference>
<dbReference type="InterPro" id="IPR051446">
    <property type="entry name" value="HTH_trans_reg/aminotransferase"/>
</dbReference>
<dbReference type="OrthoDB" id="594134at2"/>
<dbReference type="Proteomes" id="UP000000851">
    <property type="component" value="Chromosome"/>
</dbReference>
<dbReference type="GO" id="GO:0030170">
    <property type="term" value="F:pyridoxal phosphate binding"/>
    <property type="evidence" value="ECO:0007669"/>
    <property type="project" value="InterPro"/>
</dbReference>
<dbReference type="InterPro" id="IPR036390">
    <property type="entry name" value="WH_DNA-bd_sf"/>
</dbReference>
<dbReference type="EMBL" id="CP001700">
    <property type="protein sequence ID" value="ACU74962.1"/>
    <property type="molecule type" value="Genomic_DNA"/>
</dbReference>
<evidence type="ECO:0000256" key="3">
    <source>
        <dbReference type="ARBA" id="ARBA00023015"/>
    </source>
</evidence>
<dbReference type="PANTHER" id="PTHR46577:SF1">
    <property type="entry name" value="HTH-TYPE TRANSCRIPTIONAL REGULATORY PROTEIN GABR"/>
    <property type="match status" value="1"/>
</dbReference>
<dbReference type="Gene3D" id="1.10.10.10">
    <property type="entry name" value="Winged helix-like DNA-binding domain superfamily/Winged helix DNA-binding domain"/>
    <property type="match status" value="1"/>
</dbReference>
<dbReference type="Pfam" id="PF00155">
    <property type="entry name" value="Aminotran_1_2"/>
    <property type="match status" value="1"/>
</dbReference>
<dbReference type="SUPFAM" id="SSF46785">
    <property type="entry name" value="Winged helix' DNA-binding domain"/>
    <property type="match status" value="1"/>
</dbReference>
<evidence type="ECO:0000256" key="1">
    <source>
        <dbReference type="ARBA" id="ARBA00005384"/>
    </source>
</evidence>
<reference evidence="7 8" key="1">
    <citation type="journal article" date="2009" name="Stand. Genomic Sci.">
        <title>Complete genome sequence of Catenulispora acidiphila type strain (ID 139908).</title>
        <authorList>
            <person name="Copeland A."/>
            <person name="Lapidus A."/>
            <person name="Glavina Del Rio T."/>
            <person name="Nolan M."/>
            <person name="Lucas S."/>
            <person name="Chen F."/>
            <person name="Tice H."/>
            <person name="Cheng J.F."/>
            <person name="Bruce D."/>
            <person name="Goodwin L."/>
            <person name="Pitluck S."/>
            <person name="Mikhailova N."/>
            <person name="Pati A."/>
            <person name="Ivanova N."/>
            <person name="Mavromatis K."/>
            <person name="Chen A."/>
            <person name="Palaniappan K."/>
            <person name="Chain P."/>
            <person name="Land M."/>
            <person name="Hauser L."/>
            <person name="Chang Y.J."/>
            <person name="Jeffries C.D."/>
            <person name="Chertkov O."/>
            <person name="Brettin T."/>
            <person name="Detter J.C."/>
            <person name="Han C."/>
            <person name="Ali Z."/>
            <person name="Tindall B.J."/>
            <person name="Goker M."/>
            <person name="Bristow J."/>
            <person name="Eisen J.A."/>
            <person name="Markowitz V."/>
            <person name="Hugenholtz P."/>
            <person name="Kyrpides N.C."/>
            <person name="Klenk H.P."/>
        </authorList>
    </citation>
    <scope>NUCLEOTIDE SEQUENCE [LARGE SCALE GENOMIC DNA]</scope>
    <source>
        <strain evidence="8">DSM 44928 / JCM 14897 / NBRC 102108 / NRRL B-24433 / ID139908</strain>
    </source>
</reference>
<name>C7QGT2_CATAD</name>
<keyword evidence="5" id="KW-0804">Transcription</keyword>
<dbReference type="STRING" id="479433.Caci_6107"/>
<dbReference type="SUPFAM" id="SSF53383">
    <property type="entry name" value="PLP-dependent transferases"/>
    <property type="match status" value="1"/>
</dbReference>
<evidence type="ECO:0000313" key="8">
    <source>
        <dbReference type="Proteomes" id="UP000000851"/>
    </source>
</evidence>
<evidence type="ECO:0000313" key="7">
    <source>
        <dbReference type="EMBL" id="ACU74962.1"/>
    </source>
</evidence>
<dbReference type="SMART" id="SM00345">
    <property type="entry name" value="HTH_GNTR"/>
    <property type="match status" value="1"/>
</dbReference>
<dbReference type="InterPro" id="IPR015421">
    <property type="entry name" value="PyrdxlP-dep_Trfase_major"/>
</dbReference>
<keyword evidence="7" id="KW-0032">Aminotransferase</keyword>
<dbReference type="eggNOG" id="COG1167">
    <property type="taxonomic scope" value="Bacteria"/>
</dbReference>
<keyword evidence="7" id="KW-0808">Transferase</keyword>
<dbReference type="InterPro" id="IPR015424">
    <property type="entry name" value="PyrdxlP-dep_Trfase"/>
</dbReference>
<dbReference type="InParanoid" id="C7QGT2"/>
<dbReference type="PRINTS" id="PR00035">
    <property type="entry name" value="HTHGNTR"/>
</dbReference>
<dbReference type="InterPro" id="IPR036388">
    <property type="entry name" value="WH-like_DNA-bd_sf"/>
</dbReference>
<evidence type="ECO:0000256" key="2">
    <source>
        <dbReference type="ARBA" id="ARBA00022898"/>
    </source>
</evidence>
<keyword evidence="2" id="KW-0663">Pyridoxal phosphate</keyword>
<keyword evidence="3" id="KW-0805">Transcription regulation</keyword>
<dbReference type="RefSeq" id="WP_015794691.1">
    <property type="nucleotide sequence ID" value="NC_013131.1"/>
</dbReference>
<keyword evidence="4" id="KW-0238">DNA-binding</keyword>
<evidence type="ECO:0000259" key="6">
    <source>
        <dbReference type="PROSITE" id="PS50949"/>
    </source>
</evidence>
<accession>C7QGT2</accession>
<dbReference type="CDD" id="cd00609">
    <property type="entry name" value="AAT_like"/>
    <property type="match status" value="1"/>
</dbReference>
<dbReference type="HOGENOM" id="CLU_017584_0_1_11"/>
<feature type="domain" description="HTH gntR-type" evidence="6">
    <location>
        <begin position="22"/>
        <end position="90"/>
    </location>
</feature>
<proteinExistence type="inferred from homology"/>
<dbReference type="GO" id="GO:0003677">
    <property type="term" value="F:DNA binding"/>
    <property type="evidence" value="ECO:0007669"/>
    <property type="project" value="UniProtKB-KW"/>
</dbReference>
<dbReference type="KEGG" id="cai:Caci_6107"/>
<dbReference type="InterPro" id="IPR004839">
    <property type="entry name" value="Aminotransferase_I/II_large"/>
</dbReference>
<comment type="similarity">
    <text evidence="1">In the C-terminal section; belongs to the class-I pyridoxal-phosphate-dependent aminotransferase family.</text>
</comment>
<sequence>MADTQTNLAWETLLDLSTTRPGPLHHQLAEAIRTAIRGGRLPLGSALPPSRVLATDLGVSRWTVTEAYGQLATEGFLAGKTGSATRVSWSPEPDERRAVVHSHPGHADPRRHLPVRYDFSQCTPDFRAFPRRKWVEAIRTAAETAPFDRLGYAQPGGEPRLRGILADHLNRRRGTNIDPALMTVFTGAKAAMGALARALYAEGHRLLAIEDPGSNGMWEPARAAGLELVPLPVDERGIVAEALAEHPGVRAVCIGPAHQVVNGAELAPERRSWLLEWASRVDGLVIEDDYDSEFSYDRPALPAMQGTDPRRVALIGSMSRTMTPTVNVGWAVVPGRWLTALRPEPWTAPTAPALNQLALAHFIESGSYDRHLRTSRQRFRTRRDALVAALEQALPGARVSGQQAGLHMLLELPPGASATRVMAAALRHEIELCDLNLLRMAGDPDTTRLMVGYGNLADAQVTAGVAALVELIREAGGEG</sequence>
<gene>
    <name evidence="7" type="ordered locus">Caci_6107</name>
</gene>
<dbReference type="Gene3D" id="3.40.640.10">
    <property type="entry name" value="Type I PLP-dependent aspartate aminotransferase-like (Major domain)"/>
    <property type="match status" value="1"/>
</dbReference>
<dbReference type="GO" id="GO:0008483">
    <property type="term" value="F:transaminase activity"/>
    <property type="evidence" value="ECO:0007669"/>
    <property type="project" value="UniProtKB-KW"/>
</dbReference>
<keyword evidence="8" id="KW-1185">Reference proteome</keyword>
<dbReference type="InterPro" id="IPR000524">
    <property type="entry name" value="Tscrpt_reg_HTH_GntR"/>
</dbReference>
<dbReference type="CDD" id="cd07377">
    <property type="entry name" value="WHTH_GntR"/>
    <property type="match status" value="1"/>
</dbReference>
<dbReference type="PANTHER" id="PTHR46577">
    <property type="entry name" value="HTH-TYPE TRANSCRIPTIONAL REGULATORY PROTEIN GABR"/>
    <property type="match status" value="1"/>
</dbReference>
<dbReference type="PROSITE" id="PS50949">
    <property type="entry name" value="HTH_GNTR"/>
    <property type="match status" value="1"/>
</dbReference>
<evidence type="ECO:0000256" key="4">
    <source>
        <dbReference type="ARBA" id="ARBA00023125"/>
    </source>
</evidence>
<dbReference type="AlphaFoldDB" id="C7QGT2"/>
<evidence type="ECO:0000256" key="5">
    <source>
        <dbReference type="ARBA" id="ARBA00023163"/>
    </source>
</evidence>